<feature type="domain" description="Glycosyl transferase family 1" evidence="2">
    <location>
        <begin position="148"/>
        <end position="314"/>
    </location>
</feature>
<organism evidence="4 5">
    <name type="scientific">Candidatus Gottesmanbacteria bacterium RIFCSPLOWO2_01_FULL_43_11b</name>
    <dbReference type="NCBI Taxonomy" id="1798392"/>
    <lineage>
        <taxon>Bacteria</taxon>
        <taxon>Candidatus Gottesmaniibacteriota</taxon>
    </lineage>
</organism>
<keyword evidence="1" id="KW-0808">Transferase</keyword>
<dbReference type="STRING" id="1798392.A3A79_04775"/>
<protein>
    <recommendedName>
        <fullName evidence="6">Glycosyl transferase family 1 domain-containing protein</fullName>
    </recommendedName>
</protein>
<evidence type="ECO:0000313" key="4">
    <source>
        <dbReference type="EMBL" id="OGG24469.1"/>
    </source>
</evidence>
<dbReference type="AlphaFoldDB" id="A0A1F6AIB2"/>
<dbReference type="Pfam" id="PF13439">
    <property type="entry name" value="Glyco_transf_4"/>
    <property type="match status" value="1"/>
</dbReference>
<evidence type="ECO:0000259" key="3">
    <source>
        <dbReference type="Pfam" id="PF13439"/>
    </source>
</evidence>
<dbReference type="PANTHER" id="PTHR46401:SF2">
    <property type="entry name" value="GLYCOSYLTRANSFERASE WBBK-RELATED"/>
    <property type="match status" value="1"/>
</dbReference>
<evidence type="ECO:0000259" key="2">
    <source>
        <dbReference type="Pfam" id="PF00534"/>
    </source>
</evidence>
<dbReference type="Proteomes" id="UP000178759">
    <property type="component" value="Unassembled WGS sequence"/>
</dbReference>
<gene>
    <name evidence="4" type="ORF">A3A79_04775</name>
</gene>
<evidence type="ECO:0000256" key="1">
    <source>
        <dbReference type="ARBA" id="ARBA00022679"/>
    </source>
</evidence>
<proteinExistence type="predicted"/>
<dbReference type="Pfam" id="PF00534">
    <property type="entry name" value="Glycos_transf_1"/>
    <property type="match status" value="1"/>
</dbReference>
<dbReference type="Gene3D" id="3.40.50.2000">
    <property type="entry name" value="Glycogen Phosphorylase B"/>
    <property type="match status" value="2"/>
</dbReference>
<name>A0A1F6AIB2_9BACT</name>
<comment type="caution">
    <text evidence="4">The sequence shown here is derived from an EMBL/GenBank/DDBJ whole genome shotgun (WGS) entry which is preliminary data.</text>
</comment>
<dbReference type="GO" id="GO:0016757">
    <property type="term" value="F:glycosyltransferase activity"/>
    <property type="evidence" value="ECO:0007669"/>
    <property type="project" value="InterPro"/>
</dbReference>
<dbReference type="SUPFAM" id="SSF53756">
    <property type="entry name" value="UDP-Glycosyltransferase/glycogen phosphorylase"/>
    <property type="match status" value="1"/>
</dbReference>
<sequence>MHIAIDVSPLESGHKVRGIGSYTDQLIKALKEYKSKHSYSFFTRGQKVPESADLVHYPYFDPFFLTLPLIKTKPTVVTVHDLIPIAYAKYFPKGLRGEFKWEVQKRSLMKAKRIITDSKASKNDIIKFIGYPESYIDVVYLAPPKTYQKIKSNIQLPKQYVLYVGDVNWNKNIPGLIDAYYIIQKKFTDTKLVLVGKQFLNTTINETQNINNLIHKYNLEKNVVMPGFVKDEDLPSIYRSASVYIQPSFAEGFGFPVLEAMASGCPVVCTNVSSLVEIAGPSATVSPNTRDIASGITNVLTLSKKEREDIVKKGLAWVKQFTWERTAKETVTVYEKALE</sequence>
<dbReference type="InterPro" id="IPR028098">
    <property type="entry name" value="Glyco_trans_4-like_N"/>
</dbReference>
<dbReference type="EMBL" id="MFJV01000001">
    <property type="protein sequence ID" value="OGG24469.1"/>
    <property type="molecule type" value="Genomic_DNA"/>
</dbReference>
<feature type="domain" description="Glycosyltransferase subfamily 4-like N-terminal" evidence="3">
    <location>
        <begin position="51"/>
        <end position="140"/>
    </location>
</feature>
<accession>A0A1F6AIB2</accession>
<reference evidence="4 5" key="1">
    <citation type="journal article" date="2016" name="Nat. Commun.">
        <title>Thousands of microbial genomes shed light on interconnected biogeochemical processes in an aquifer system.</title>
        <authorList>
            <person name="Anantharaman K."/>
            <person name="Brown C.T."/>
            <person name="Hug L.A."/>
            <person name="Sharon I."/>
            <person name="Castelle C.J."/>
            <person name="Probst A.J."/>
            <person name="Thomas B.C."/>
            <person name="Singh A."/>
            <person name="Wilkins M.J."/>
            <person name="Karaoz U."/>
            <person name="Brodie E.L."/>
            <person name="Williams K.H."/>
            <person name="Hubbard S.S."/>
            <person name="Banfield J.F."/>
        </authorList>
    </citation>
    <scope>NUCLEOTIDE SEQUENCE [LARGE SCALE GENOMIC DNA]</scope>
</reference>
<dbReference type="CDD" id="cd03809">
    <property type="entry name" value="GT4_MtfB-like"/>
    <property type="match status" value="1"/>
</dbReference>
<evidence type="ECO:0000313" key="5">
    <source>
        <dbReference type="Proteomes" id="UP000178759"/>
    </source>
</evidence>
<dbReference type="PANTHER" id="PTHR46401">
    <property type="entry name" value="GLYCOSYLTRANSFERASE WBBK-RELATED"/>
    <property type="match status" value="1"/>
</dbReference>
<dbReference type="GO" id="GO:0009103">
    <property type="term" value="P:lipopolysaccharide biosynthetic process"/>
    <property type="evidence" value="ECO:0007669"/>
    <property type="project" value="TreeGrafter"/>
</dbReference>
<evidence type="ECO:0008006" key="6">
    <source>
        <dbReference type="Google" id="ProtNLM"/>
    </source>
</evidence>
<dbReference type="InterPro" id="IPR001296">
    <property type="entry name" value="Glyco_trans_1"/>
</dbReference>